<keyword evidence="3" id="KW-1185">Reference proteome</keyword>
<gene>
    <name evidence="2" type="ORF">JD844_021855</name>
</gene>
<accession>A0ABQ7SU85</accession>
<evidence type="ECO:0000313" key="2">
    <source>
        <dbReference type="EMBL" id="KAH0620939.1"/>
    </source>
</evidence>
<organism evidence="2 3">
    <name type="scientific">Phrynosoma platyrhinos</name>
    <name type="common">Desert horned lizard</name>
    <dbReference type="NCBI Taxonomy" id="52577"/>
    <lineage>
        <taxon>Eukaryota</taxon>
        <taxon>Metazoa</taxon>
        <taxon>Chordata</taxon>
        <taxon>Craniata</taxon>
        <taxon>Vertebrata</taxon>
        <taxon>Euteleostomi</taxon>
        <taxon>Lepidosauria</taxon>
        <taxon>Squamata</taxon>
        <taxon>Bifurcata</taxon>
        <taxon>Unidentata</taxon>
        <taxon>Episquamata</taxon>
        <taxon>Toxicofera</taxon>
        <taxon>Iguania</taxon>
        <taxon>Phrynosomatidae</taxon>
        <taxon>Phrynosomatinae</taxon>
        <taxon>Phrynosoma</taxon>
    </lineage>
</organism>
<proteinExistence type="predicted"/>
<dbReference type="Proteomes" id="UP000826234">
    <property type="component" value="Unassembled WGS sequence"/>
</dbReference>
<protein>
    <recommendedName>
        <fullName evidence="1">Otogelin-like/Mucin TIL domain-containing protein</fullName>
    </recommendedName>
</protein>
<feature type="domain" description="Otogelin-like/Mucin TIL" evidence="1">
    <location>
        <begin position="41"/>
        <end position="68"/>
    </location>
</feature>
<sequence>MRLFPLFDVHGKVSCTGADILKCSHNSILDSKFKFLTHSTCEWRYDVCTSPCFKTCRDPLAETCQSVPK</sequence>
<evidence type="ECO:0000259" key="1">
    <source>
        <dbReference type="Pfam" id="PF25962"/>
    </source>
</evidence>
<dbReference type="Pfam" id="PF25962">
    <property type="entry name" value="TIL_OTOGL_Mucin"/>
    <property type="match status" value="1"/>
</dbReference>
<evidence type="ECO:0000313" key="3">
    <source>
        <dbReference type="Proteomes" id="UP000826234"/>
    </source>
</evidence>
<dbReference type="EMBL" id="JAIPUX010003289">
    <property type="protein sequence ID" value="KAH0620939.1"/>
    <property type="molecule type" value="Genomic_DNA"/>
</dbReference>
<comment type="caution">
    <text evidence="2">The sequence shown here is derived from an EMBL/GenBank/DDBJ whole genome shotgun (WGS) entry which is preliminary data.</text>
</comment>
<reference evidence="2 3" key="1">
    <citation type="journal article" date="2022" name="Gigascience">
        <title>A chromosome-level genome assembly and annotation of the desert horned lizard, Phrynosoma platyrhinos, provides insight into chromosomal rearrangements among reptiles.</title>
        <authorList>
            <person name="Koochekian N."/>
            <person name="Ascanio A."/>
            <person name="Farleigh K."/>
            <person name="Card D.C."/>
            <person name="Schield D.R."/>
            <person name="Castoe T.A."/>
            <person name="Jezkova T."/>
        </authorList>
    </citation>
    <scope>NUCLEOTIDE SEQUENCE [LARGE SCALE GENOMIC DNA]</scope>
    <source>
        <strain evidence="2">NK-2021</strain>
    </source>
</reference>
<name>A0ABQ7SU85_PHRPL</name>
<dbReference type="InterPro" id="IPR058753">
    <property type="entry name" value="TIL_OTOGL_Mucin"/>
</dbReference>